<dbReference type="GO" id="GO:0022857">
    <property type="term" value="F:transmembrane transporter activity"/>
    <property type="evidence" value="ECO:0007669"/>
    <property type="project" value="InterPro"/>
</dbReference>
<evidence type="ECO:0000256" key="8">
    <source>
        <dbReference type="ARBA" id="ARBA00022989"/>
    </source>
</evidence>
<evidence type="ECO:0000313" key="12">
    <source>
        <dbReference type="EMBL" id="CZF77567.1"/>
    </source>
</evidence>
<feature type="transmembrane region" description="Helical" evidence="10">
    <location>
        <begin position="157"/>
        <end position="180"/>
    </location>
</feature>
<dbReference type="PANTHER" id="PTHR30133">
    <property type="entry name" value="CATIONIC AMINO ACID TRANSPORTER, MEMBRANE COMPONENT"/>
    <property type="match status" value="1"/>
</dbReference>
<dbReference type="Gene3D" id="1.10.3720.10">
    <property type="entry name" value="MetI-like"/>
    <property type="match status" value="1"/>
</dbReference>
<dbReference type="InterPro" id="IPR010065">
    <property type="entry name" value="AA_ABC_transptr_permease_3TM"/>
</dbReference>
<keyword evidence="6 10" id="KW-0812">Transmembrane</keyword>
<dbReference type="NCBIfam" id="TIGR01726">
    <property type="entry name" value="HEQRo_perm_3TM"/>
    <property type="match status" value="1"/>
</dbReference>
<dbReference type="GO" id="GO:0006865">
    <property type="term" value="P:amino acid transport"/>
    <property type="evidence" value="ECO:0007669"/>
    <property type="project" value="UniProtKB-KW"/>
</dbReference>
<protein>
    <submittedName>
        <fullName evidence="12">Histidine transport system permease protein HisQ</fullName>
    </submittedName>
</protein>
<dbReference type="EMBL" id="FIZX01000001">
    <property type="protein sequence ID" value="CZF77567.1"/>
    <property type="molecule type" value="Genomic_DNA"/>
</dbReference>
<keyword evidence="5" id="KW-0997">Cell inner membrane</keyword>
<proteinExistence type="inferred from homology"/>
<sequence length="233" mass="25658">MLDLHGYGPSIFMGAILTVELAVLSAVIAVLLGLVTALARLSKNRFARGVATVYSTVVRGVPDLVLMLLIFFGAQIMMNNFSDWLYEKYDIDMFFNIDEFTAGVSTIGFIFGAYMAETFRGAFLAVDRGQLEAGTAYGMSPWMIFRRIMFPQMMRHALPGIGNNWLVLVKTTALVSVIGLADMTRLAKEAAGAVNEPFKFFIPVAMVYLLITSISELGLKRLERKFSAGVVRG</sequence>
<evidence type="ECO:0000256" key="5">
    <source>
        <dbReference type="ARBA" id="ARBA00022519"/>
    </source>
</evidence>
<evidence type="ECO:0000256" key="6">
    <source>
        <dbReference type="ARBA" id="ARBA00022692"/>
    </source>
</evidence>
<evidence type="ECO:0000256" key="7">
    <source>
        <dbReference type="ARBA" id="ARBA00022970"/>
    </source>
</evidence>
<gene>
    <name evidence="12" type="primary">hisQ</name>
    <name evidence="12" type="ORF">GCE9029_00283</name>
</gene>
<evidence type="ECO:0000256" key="2">
    <source>
        <dbReference type="ARBA" id="ARBA00010072"/>
    </source>
</evidence>
<dbReference type="GO" id="GO:0043190">
    <property type="term" value="C:ATP-binding cassette (ABC) transporter complex"/>
    <property type="evidence" value="ECO:0007669"/>
    <property type="project" value="InterPro"/>
</dbReference>
<keyword evidence="13" id="KW-1185">Reference proteome</keyword>
<keyword evidence="3 10" id="KW-0813">Transport</keyword>
<evidence type="ECO:0000256" key="4">
    <source>
        <dbReference type="ARBA" id="ARBA00022475"/>
    </source>
</evidence>
<feature type="transmembrane region" description="Helical" evidence="10">
    <location>
        <begin position="12"/>
        <end position="39"/>
    </location>
</feature>
<evidence type="ECO:0000256" key="10">
    <source>
        <dbReference type="RuleBase" id="RU363032"/>
    </source>
</evidence>
<dbReference type="CDD" id="cd06261">
    <property type="entry name" value="TM_PBP2"/>
    <property type="match status" value="1"/>
</dbReference>
<feature type="transmembrane region" description="Helical" evidence="10">
    <location>
        <begin position="51"/>
        <end position="73"/>
    </location>
</feature>
<keyword evidence="8 10" id="KW-1133">Transmembrane helix</keyword>
<feature type="domain" description="ABC transmembrane type-1" evidence="11">
    <location>
        <begin position="15"/>
        <end position="219"/>
    </location>
</feature>
<feature type="transmembrane region" description="Helical" evidence="10">
    <location>
        <begin position="93"/>
        <end position="114"/>
    </location>
</feature>
<comment type="subcellular location">
    <subcellularLocation>
        <location evidence="1">Cell inner membrane</location>
        <topology evidence="1">Multi-pass membrane protein</topology>
    </subcellularLocation>
    <subcellularLocation>
        <location evidence="10">Cell membrane</location>
        <topology evidence="10">Multi-pass membrane protein</topology>
    </subcellularLocation>
</comment>
<evidence type="ECO:0000256" key="3">
    <source>
        <dbReference type="ARBA" id="ARBA00022448"/>
    </source>
</evidence>
<dbReference type="Proteomes" id="UP000071641">
    <property type="component" value="Unassembled WGS sequence"/>
</dbReference>
<name>A0A128ESL7_9GAMM</name>
<dbReference type="Pfam" id="PF00528">
    <property type="entry name" value="BPD_transp_1"/>
    <property type="match status" value="1"/>
</dbReference>
<organism evidence="12 13">
    <name type="scientific">Grimontia celer</name>
    <dbReference type="NCBI Taxonomy" id="1796497"/>
    <lineage>
        <taxon>Bacteria</taxon>
        <taxon>Pseudomonadati</taxon>
        <taxon>Pseudomonadota</taxon>
        <taxon>Gammaproteobacteria</taxon>
        <taxon>Vibrionales</taxon>
        <taxon>Vibrionaceae</taxon>
        <taxon>Grimontia</taxon>
    </lineage>
</organism>
<dbReference type="InterPro" id="IPR000515">
    <property type="entry name" value="MetI-like"/>
</dbReference>
<dbReference type="InterPro" id="IPR051613">
    <property type="entry name" value="ABC_transp_permease_HisMQ"/>
</dbReference>
<feature type="transmembrane region" description="Helical" evidence="10">
    <location>
        <begin position="200"/>
        <end position="219"/>
    </location>
</feature>
<evidence type="ECO:0000256" key="1">
    <source>
        <dbReference type="ARBA" id="ARBA00004429"/>
    </source>
</evidence>
<accession>A0A128ESL7</accession>
<dbReference type="AlphaFoldDB" id="A0A128ESL7"/>
<comment type="similarity">
    <text evidence="2">Belongs to the binding-protein-dependent transport system permease family. HisMQ subfamily.</text>
</comment>
<dbReference type="InterPro" id="IPR035906">
    <property type="entry name" value="MetI-like_sf"/>
</dbReference>
<dbReference type="SUPFAM" id="SSF161098">
    <property type="entry name" value="MetI-like"/>
    <property type="match status" value="1"/>
</dbReference>
<evidence type="ECO:0000313" key="13">
    <source>
        <dbReference type="Proteomes" id="UP000071641"/>
    </source>
</evidence>
<reference evidence="13" key="1">
    <citation type="submission" date="2016-02" db="EMBL/GenBank/DDBJ databases">
        <authorList>
            <person name="Rodrigo-Torres Lidia"/>
            <person name="Arahal R.David."/>
        </authorList>
    </citation>
    <scope>NUCLEOTIDE SEQUENCE [LARGE SCALE GENOMIC DNA]</scope>
    <source>
        <strain evidence="13">CECT 9029</strain>
    </source>
</reference>
<evidence type="ECO:0000259" key="11">
    <source>
        <dbReference type="PROSITE" id="PS50928"/>
    </source>
</evidence>
<dbReference type="STRING" id="1796497.GCE9029_00283"/>
<dbReference type="RefSeq" id="WP_062660712.1">
    <property type="nucleotide sequence ID" value="NZ_FIZX01000001.1"/>
</dbReference>
<keyword evidence="4" id="KW-1003">Cell membrane</keyword>
<dbReference type="PROSITE" id="PS50928">
    <property type="entry name" value="ABC_TM1"/>
    <property type="match status" value="1"/>
</dbReference>
<dbReference type="OrthoDB" id="9815029at2"/>
<keyword evidence="9 10" id="KW-0472">Membrane</keyword>
<evidence type="ECO:0000256" key="9">
    <source>
        <dbReference type="ARBA" id="ARBA00023136"/>
    </source>
</evidence>
<keyword evidence="7" id="KW-0029">Amino-acid transport</keyword>
<dbReference type="PANTHER" id="PTHR30133:SF4">
    <property type="entry name" value="ARGININE_ORNITHINE TRANSPORT PROTEIN AOTQ"/>
    <property type="match status" value="1"/>
</dbReference>